<feature type="compositionally biased region" description="Basic and acidic residues" evidence="2">
    <location>
        <begin position="1"/>
        <end position="11"/>
    </location>
</feature>
<dbReference type="Gene3D" id="3.10.120.10">
    <property type="entry name" value="Cytochrome b5-like heme/steroid binding domain"/>
    <property type="match status" value="1"/>
</dbReference>
<evidence type="ECO:0000256" key="1">
    <source>
        <dbReference type="ARBA" id="ARBA00038357"/>
    </source>
</evidence>
<dbReference type="PANTHER" id="PTHR10281:SF24">
    <property type="entry name" value="MEMBRANE-ASSOCIATED PROGESTERONE RECEPTOR COMPONENT 2"/>
    <property type="match status" value="1"/>
</dbReference>
<feature type="transmembrane region" description="Helical" evidence="3">
    <location>
        <begin position="39"/>
        <end position="57"/>
    </location>
</feature>
<dbReference type="Proteomes" id="UP001652627">
    <property type="component" value="Chromosome 5"/>
</dbReference>
<sequence length="206" mass="22352">MADDGDGKLRTEGSGSLGEGGAGEPPAGAAGAAAAAGEMLLNVGLLALVLLAAYRLYLRWGKRSGPGGAAQQSQAAALPRMKRRDFSLEQLREFDGAHNPRILLAVNGKVFDVTKGSKFYGPEGPYGIFAGRDASRGLATFCLDKDALRDEYDDLSDLNAVQMESVREWEMQFKEKYDYVGRLLKPGEEPSEYTDEEDTKDHTKQE</sequence>
<feature type="region of interest" description="Disordered" evidence="2">
    <location>
        <begin position="185"/>
        <end position="206"/>
    </location>
</feature>
<evidence type="ECO:0000313" key="5">
    <source>
        <dbReference type="Proteomes" id="UP001652627"/>
    </source>
</evidence>
<keyword evidence="3" id="KW-1133">Transmembrane helix</keyword>
<keyword evidence="5" id="KW-1185">Reference proteome</keyword>
<evidence type="ECO:0000256" key="3">
    <source>
        <dbReference type="SAM" id="Phobius"/>
    </source>
</evidence>
<comment type="similarity">
    <text evidence="1">Belongs to the cytochrome b5 family. MAPR subfamily.</text>
</comment>
<keyword evidence="3" id="KW-0472">Membrane</keyword>
<reference evidence="6" key="1">
    <citation type="submission" date="2025-08" db="UniProtKB">
        <authorList>
            <consortium name="RefSeq"/>
        </authorList>
    </citation>
    <scope>IDENTIFICATION</scope>
    <source>
        <tissue evidence="6">Blood</tissue>
    </source>
</reference>
<dbReference type="SUPFAM" id="SSF55856">
    <property type="entry name" value="Cytochrome b5-like heme/steroid binding domain"/>
    <property type="match status" value="1"/>
</dbReference>
<feature type="region of interest" description="Disordered" evidence="2">
    <location>
        <begin position="1"/>
        <end position="29"/>
    </location>
</feature>
<dbReference type="InterPro" id="IPR001199">
    <property type="entry name" value="Cyt_B5-like_heme/steroid-bd"/>
</dbReference>
<protein>
    <submittedName>
        <fullName evidence="6">Membrane-associated progesterone receptor component 2</fullName>
    </submittedName>
</protein>
<dbReference type="InterPro" id="IPR036400">
    <property type="entry name" value="Cyt_B5-like_heme/steroid_sf"/>
</dbReference>
<organism evidence="5 6">
    <name type="scientific">Apteryx mantelli</name>
    <name type="common">North Island brown kiwi</name>
    <dbReference type="NCBI Taxonomy" id="2696672"/>
    <lineage>
        <taxon>Eukaryota</taxon>
        <taxon>Metazoa</taxon>
        <taxon>Chordata</taxon>
        <taxon>Craniata</taxon>
        <taxon>Vertebrata</taxon>
        <taxon>Euteleostomi</taxon>
        <taxon>Archelosauria</taxon>
        <taxon>Archosauria</taxon>
        <taxon>Dinosauria</taxon>
        <taxon>Saurischia</taxon>
        <taxon>Theropoda</taxon>
        <taxon>Coelurosauria</taxon>
        <taxon>Aves</taxon>
        <taxon>Palaeognathae</taxon>
        <taxon>Apterygiformes</taxon>
        <taxon>Apterygidae</taxon>
        <taxon>Apteryx</taxon>
    </lineage>
</organism>
<feature type="compositionally biased region" description="Acidic residues" evidence="2">
    <location>
        <begin position="189"/>
        <end position="198"/>
    </location>
</feature>
<dbReference type="SMART" id="SM01117">
    <property type="entry name" value="Cyt-b5"/>
    <property type="match status" value="1"/>
</dbReference>
<dbReference type="RefSeq" id="XP_067153822.1">
    <property type="nucleotide sequence ID" value="XM_067297721.1"/>
</dbReference>
<dbReference type="PANTHER" id="PTHR10281">
    <property type="entry name" value="MEMBRANE-ASSOCIATED PROGESTERONE RECEPTOR COMPONENT-RELATED"/>
    <property type="match status" value="1"/>
</dbReference>
<evidence type="ECO:0000259" key="4">
    <source>
        <dbReference type="SMART" id="SM01117"/>
    </source>
</evidence>
<name>A0ABM4EM90_9AVES</name>
<feature type="domain" description="Cytochrome b5 heme-binding" evidence="4">
    <location>
        <begin position="86"/>
        <end position="184"/>
    </location>
</feature>
<dbReference type="GeneID" id="106492082"/>
<accession>A0ABM4EM90</accession>
<gene>
    <name evidence="6" type="primary">PGRMC2</name>
</gene>
<dbReference type="InterPro" id="IPR050577">
    <property type="entry name" value="MAPR/NEUFC/NENF-like"/>
</dbReference>
<keyword evidence="3" id="KW-0812">Transmembrane</keyword>
<evidence type="ECO:0000313" key="6">
    <source>
        <dbReference type="RefSeq" id="XP_067153822.1"/>
    </source>
</evidence>
<keyword evidence="6" id="KW-0675">Receptor</keyword>
<dbReference type="Pfam" id="PF00173">
    <property type="entry name" value="Cyt-b5"/>
    <property type="match status" value="1"/>
</dbReference>
<evidence type="ECO:0000256" key="2">
    <source>
        <dbReference type="SAM" id="MobiDB-lite"/>
    </source>
</evidence>
<proteinExistence type="inferred from homology"/>